<comment type="caution">
    <text evidence="4">The sequence shown here is derived from an EMBL/GenBank/DDBJ whole genome shotgun (WGS) entry which is preliminary data.</text>
</comment>
<dbReference type="SMART" id="SM00460">
    <property type="entry name" value="TGc"/>
    <property type="match status" value="1"/>
</dbReference>
<reference evidence="4" key="1">
    <citation type="submission" date="2022-06" db="EMBL/GenBank/DDBJ databases">
        <title>CFH 74404 Thermomicrobiaceae sp.</title>
        <authorList>
            <person name="Ming H."/>
            <person name="Li W.-J."/>
            <person name="Zhao Z."/>
        </authorList>
    </citation>
    <scope>NUCLEOTIDE SEQUENCE</scope>
    <source>
        <strain evidence="4">CFH 74404</strain>
    </source>
</reference>
<organism evidence="4 5">
    <name type="scientific">Thermalbibacter longus</name>
    <dbReference type="NCBI Taxonomy" id="2951981"/>
    <lineage>
        <taxon>Bacteria</taxon>
        <taxon>Pseudomonadati</taxon>
        <taxon>Thermomicrobiota</taxon>
        <taxon>Thermomicrobia</taxon>
        <taxon>Thermomicrobiales</taxon>
        <taxon>Thermomicrobiaceae</taxon>
        <taxon>Thermalbibacter</taxon>
    </lineage>
</organism>
<name>A0AA41WDN7_9BACT</name>
<feature type="region of interest" description="Disordered" evidence="1">
    <location>
        <begin position="434"/>
        <end position="489"/>
    </location>
</feature>
<feature type="transmembrane region" description="Helical" evidence="2">
    <location>
        <begin position="175"/>
        <end position="195"/>
    </location>
</feature>
<evidence type="ECO:0000313" key="4">
    <source>
        <dbReference type="EMBL" id="MCM8747546.1"/>
    </source>
</evidence>
<dbReference type="Proteomes" id="UP001165306">
    <property type="component" value="Unassembled WGS sequence"/>
</dbReference>
<dbReference type="EMBL" id="JAMSLR010000001">
    <property type="protein sequence ID" value="MCM8747546.1"/>
    <property type="molecule type" value="Genomic_DNA"/>
</dbReference>
<accession>A0AA41WDN7</accession>
<dbReference type="InterPro" id="IPR025403">
    <property type="entry name" value="TgpA-like_C"/>
</dbReference>
<dbReference type="Pfam" id="PF01841">
    <property type="entry name" value="Transglut_core"/>
    <property type="match status" value="1"/>
</dbReference>
<feature type="transmembrane region" description="Helical" evidence="2">
    <location>
        <begin position="40"/>
        <end position="58"/>
    </location>
</feature>
<evidence type="ECO:0000256" key="2">
    <source>
        <dbReference type="SAM" id="Phobius"/>
    </source>
</evidence>
<feature type="transmembrane region" description="Helical" evidence="2">
    <location>
        <begin position="15"/>
        <end position="33"/>
    </location>
</feature>
<feature type="transmembrane region" description="Helical" evidence="2">
    <location>
        <begin position="64"/>
        <end position="83"/>
    </location>
</feature>
<evidence type="ECO:0000259" key="3">
    <source>
        <dbReference type="SMART" id="SM00460"/>
    </source>
</evidence>
<dbReference type="AlphaFoldDB" id="A0AA41WDN7"/>
<feature type="transmembrane region" description="Helical" evidence="2">
    <location>
        <begin position="800"/>
        <end position="822"/>
    </location>
</feature>
<gene>
    <name evidence="4" type="ORF">NET02_00140</name>
</gene>
<dbReference type="SUPFAM" id="SSF54001">
    <property type="entry name" value="Cysteine proteinases"/>
    <property type="match status" value="1"/>
</dbReference>
<feature type="transmembrane region" description="Helical" evidence="2">
    <location>
        <begin position="152"/>
        <end position="168"/>
    </location>
</feature>
<keyword evidence="2" id="KW-1133">Transmembrane helix</keyword>
<evidence type="ECO:0000313" key="5">
    <source>
        <dbReference type="Proteomes" id="UP001165306"/>
    </source>
</evidence>
<keyword evidence="2" id="KW-0472">Membrane</keyword>
<feature type="domain" description="Transglutaminase-like" evidence="3">
    <location>
        <begin position="662"/>
        <end position="733"/>
    </location>
</feature>
<dbReference type="InterPro" id="IPR052901">
    <property type="entry name" value="Bact_TGase-like"/>
</dbReference>
<feature type="transmembrane region" description="Helical" evidence="2">
    <location>
        <begin position="215"/>
        <end position="237"/>
    </location>
</feature>
<feature type="compositionally biased region" description="Low complexity" evidence="1">
    <location>
        <begin position="328"/>
        <end position="341"/>
    </location>
</feature>
<dbReference type="InterPro" id="IPR002931">
    <property type="entry name" value="Transglutaminase-like"/>
</dbReference>
<keyword evidence="2" id="KW-0812">Transmembrane</keyword>
<dbReference type="Gene3D" id="3.10.620.30">
    <property type="match status" value="1"/>
</dbReference>
<evidence type="ECO:0000256" key="1">
    <source>
        <dbReference type="SAM" id="MobiDB-lite"/>
    </source>
</evidence>
<dbReference type="Pfam" id="PF13559">
    <property type="entry name" value="DUF4129"/>
    <property type="match status" value="1"/>
</dbReference>
<dbReference type="PANTHER" id="PTHR42736:SF1">
    <property type="entry name" value="PROTEIN-GLUTAMINE GAMMA-GLUTAMYLTRANSFERASE"/>
    <property type="match status" value="1"/>
</dbReference>
<feature type="compositionally biased region" description="Low complexity" evidence="1">
    <location>
        <begin position="465"/>
        <end position="479"/>
    </location>
</feature>
<dbReference type="InterPro" id="IPR038765">
    <property type="entry name" value="Papain-like_cys_pep_sf"/>
</dbReference>
<keyword evidence="5" id="KW-1185">Reference proteome</keyword>
<sequence length="928" mass="103337">MMKAWWKRLGPEAGWSSFWLVVIVVMAATWSTLRADWADGLDILPGIAATGLFVGLVLSEWRRLPIWLSHFAMVLAGIVVILWRMSRQLSDDLGGWSDKLLFLWTRWVQWFSAIRQGERAEDLYLFILLMAAIHYLIAYCATWLVLRRRHPWLSVLLPGIVLLTNLGYSRKVSIAYLLLYLFAAMVLVGRVNLAAREWSWRRLGVPYSGAIAWQAMWVLTYLAIAVMIGGWLVPLTLHSERVAAAWRQVDQPWERARDTLAQWFPSVRGPGGRAVGGFASFGSSFQLGGPLRLSDEPVLLVTGESAPYLVAHRYNIFTGQGWQTDLDPANQSNPSSPAQSPGLVDGPLVELRADEPLPAVAWASESRVEQRFAVEVIQPRSAVIFTTGQPVSVSRPVRVQMSWFDSNGTMIDVQRVELDAAPPELRPLIELLKKADFTPPQPTPTPVPESTGPTPEPTPQDSQQATPSPGAEPSPASAEEQPEYGSPPELPQIQALLRQLRQRGIEASYYIDKQGGYRVTYLWYSGPLPVYDDIEALFAQDAVRQGFRYEVTSSVSVATPDQLRQAAERAMQLVPADGDPFMAWQEVTATDYGFYPEPIYARYTQLPPVVSARTVELAHSLASGKTNAYDVAEAIESYLRTHITYNENVAQPRVPDVVDYILFERPEGYCTYYATTMVVLLRILGIPSRMVVGYYPADYDQQAGGYLYRDRNAHAWVEVYFPGYGWIPFEPTAARSPIQRGIVPGVEGLSGSTEPGSLQPPFPTDGRQFGFPEDFMPPEGSGGVGALGATPEQATPRWMIALRGLVLVLALAVTAALVAWFWGTRGLSPVGQLMLKVQRASRLAGLPHEPTMTPYELASVVGRAFPGTRHYAWLLADLYTRERYGGRAPTPEEVEQARRAWRQLRGRFVRQFLRARLRVGPPEVASAQ</sequence>
<dbReference type="PANTHER" id="PTHR42736">
    <property type="entry name" value="PROTEIN-GLUTAMINE GAMMA-GLUTAMYLTRANSFERASE"/>
    <property type="match status" value="1"/>
</dbReference>
<dbReference type="RefSeq" id="WP_284055331.1">
    <property type="nucleotide sequence ID" value="NZ_JAMSLR010000001.1"/>
</dbReference>
<feature type="transmembrane region" description="Helical" evidence="2">
    <location>
        <begin position="123"/>
        <end position="146"/>
    </location>
</feature>
<feature type="region of interest" description="Disordered" evidence="1">
    <location>
        <begin position="325"/>
        <end position="346"/>
    </location>
</feature>
<protein>
    <submittedName>
        <fullName evidence="4">DUF4129 domain-containing protein</fullName>
    </submittedName>
</protein>
<proteinExistence type="predicted"/>